<proteinExistence type="predicted"/>
<feature type="non-terminal residue" evidence="2">
    <location>
        <position position="1"/>
    </location>
</feature>
<feature type="domain" description="C-methyltransferase" evidence="1">
    <location>
        <begin position="104"/>
        <end position="260"/>
    </location>
</feature>
<evidence type="ECO:0000259" key="1">
    <source>
        <dbReference type="Pfam" id="PF08484"/>
    </source>
</evidence>
<dbReference type="EMBL" id="UINC01070991">
    <property type="protein sequence ID" value="SVC05567.1"/>
    <property type="molecule type" value="Genomic_DNA"/>
</dbReference>
<dbReference type="Pfam" id="PF08484">
    <property type="entry name" value="Methyltransf_14"/>
    <property type="match status" value="1"/>
</dbReference>
<dbReference type="Pfam" id="PF13489">
    <property type="entry name" value="Methyltransf_23"/>
    <property type="match status" value="1"/>
</dbReference>
<dbReference type="InterPro" id="IPR029063">
    <property type="entry name" value="SAM-dependent_MTases_sf"/>
</dbReference>
<dbReference type="Gene3D" id="3.40.50.720">
    <property type="entry name" value="NAD(P)-binding Rossmann-like Domain"/>
    <property type="match status" value="1"/>
</dbReference>
<gene>
    <name evidence="2" type="ORF">METZ01_LOCUS258421</name>
</gene>
<organism evidence="2">
    <name type="scientific">marine metagenome</name>
    <dbReference type="NCBI Taxonomy" id="408172"/>
    <lineage>
        <taxon>unclassified sequences</taxon>
        <taxon>metagenomes</taxon>
        <taxon>ecological metagenomes</taxon>
    </lineage>
</organism>
<protein>
    <recommendedName>
        <fullName evidence="1">C-methyltransferase domain-containing protein</fullName>
    </recommendedName>
</protein>
<dbReference type="InterPro" id="IPR013691">
    <property type="entry name" value="MeTrfase_14"/>
</dbReference>
<name>A0A382J2D3_9ZZZZ</name>
<sequence length="266" mass="29065">VATRCDFFDLRVAGEIRAEHGSADVVIARNVIPHVKEIHSIIGGIAHLLEDGIAVIEFHTASRIVDELHYDSIYHEHLFYFSLSTLASLCERYGLHAFEVFDSPISGGSRALVLARTARPVSPALRDGLAEEEAAGLNDHRAWEAFGRASKRHALELRDVVQDRSRGSRIVGYGASARSSTMLNYAGITTDCVTAVIDENPYKQGRYTPGTDLPIVSRPEGLDLLGREGTLLLLAWNFADEILGDLRRDGIGNDVIVPLPGSVHMA</sequence>
<reference evidence="2" key="1">
    <citation type="submission" date="2018-05" db="EMBL/GenBank/DDBJ databases">
        <authorList>
            <person name="Lanie J.A."/>
            <person name="Ng W.-L."/>
            <person name="Kazmierczak K.M."/>
            <person name="Andrzejewski T.M."/>
            <person name="Davidsen T.M."/>
            <person name="Wayne K.J."/>
            <person name="Tettelin H."/>
            <person name="Glass J.I."/>
            <person name="Rusch D."/>
            <person name="Podicherti R."/>
            <person name="Tsui H.-C.T."/>
            <person name="Winkler M.E."/>
        </authorList>
    </citation>
    <scope>NUCLEOTIDE SEQUENCE</scope>
</reference>
<dbReference type="Gene3D" id="3.40.50.150">
    <property type="entry name" value="Vaccinia Virus protein VP39"/>
    <property type="match status" value="1"/>
</dbReference>
<evidence type="ECO:0000313" key="2">
    <source>
        <dbReference type="EMBL" id="SVC05567.1"/>
    </source>
</evidence>
<accession>A0A382J2D3</accession>
<dbReference type="AlphaFoldDB" id="A0A382J2D3"/>
<dbReference type="SUPFAM" id="SSF53335">
    <property type="entry name" value="S-adenosyl-L-methionine-dependent methyltransferases"/>
    <property type="match status" value="1"/>
</dbReference>